<feature type="domain" description="DOCKER" evidence="2">
    <location>
        <begin position="1409"/>
        <end position="1823"/>
    </location>
</feature>
<dbReference type="InterPro" id="IPR046773">
    <property type="entry name" value="DOCKER_Lobe_C"/>
</dbReference>
<dbReference type="InterPro" id="IPR057500">
    <property type="entry name" value="C2_DCK1_4th"/>
</dbReference>
<dbReference type="GO" id="GO:0007264">
    <property type="term" value="P:small GTPase-mediated signal transduction"/>
    <property type="evidence" value="ECO:0007669"/>
    <property type="project" value="InterPro"/>
</dbReference>
<sequence length="1888" mass="216260">MHFFHPYKWKPTPELIHGVLIKSFLPLKKHLELSTLSDNYSNLYPGDEVYVFEQTNDGKWCRAYLCCIPLPEEYVSNLPSLSTELPDIKSKTVIFPTKYAYLDFNEKIALVDFLKFPETTDLYKVFDENLESQSFHEIIKANSINNSENDLRTKKPPKPSFPYFRFQNRELSEEIASVLAVLSSHIYTMYSAHDFPIYEKITQLYYQLDTIRLFLTYKLTTESERITIIRSACSFLVKISKFLASKDKQYSVQNYNIAQVSNAGGINIPNHHSTDPLGFEGIFARNIYSGELPYFNSTSLKTFVACTMLSGLLNNFPVLNYKALGLESRQPLSEEFSQSHILIDIKGITGDSSLNISENSDIIALLYLRSRKEILTEPFSTCIQRGTTSDLSNISAAFFRNLPETKIDKGRIFLVVRLIEEVPINTTKPSTPVGKKSNTAMDTPGSTISTLKRGMAAGVIDISRVFSGNKNSLMTSTPYTFQLHLFCSIFETRTNIRNVEDESSSNGGWGELIDRILSDSSDGIAINPTATMLSVSVKELKGIAQPQSILNSSTIAIQHIPPYFYDTLSDPIERIYLHLGKVTLCNPNKDIKNITIEVSSRNPSVLFNISINSVEQRNWQFVCVQSGENIGGLIRIVGLENMESDEKLKIAVYLNGYLMGKSFIYLKKGGIIQEYKKSTVFQLNSLKKQPLVDLNLSTEYLGNKFNISASIQRLFDLQVSDETKFLHHCITVSEDMRTIPVSQLVKHFNSIISKLLELYHEVSGNHHNSTEAKDKIFEIIVNFIDVMLSEDSHCKHLFKDYFEYYSLESTLPQVGPKIVRNMVQVVDQYPEQRDKTGRAICRSSLYLLGISIVTSKNCRKEWRREIRSLFKSITKFFSSSEEHIMRDQLIIVKLYYLLIETLMPYFKSKELIGFTYDLFSTSHAREIEMFKRSYGKLSLGQEKYLNCKLSLMKQFISHEEISKYLFKTGLEDEIRLKFISNCINWLLEVYLFQSKQPSFISSIRLANSVIITLFENIEDIKVARNIIRLAPIFTRIFIMVRKLCKRADLFKPRRTFSRIFPDEVPCSVLPMDSIVSAEVVVEVLLELATILCAISKIAEFHYGSEPSLGDIISESVSDLHFQSVFYLNKITKDDLLKLIQAIKLVFRGDFYSSNKWLSVSAMFTRCCTILLGLFKNFLIFSYQPTYNSSIQDFDFSIWKEYFKALLLLINQKSSFVVKLTVIPRKAVFRILGDTMTQLGKLVNDCWDALAEYDYNSTNARKYGLGYLSSYQLFLFANNGALVRAILISAFHRHVYLNTVSTKIIWSTLLNLWGEYHSLQPARELIHPEIYNSYKINALYIDDKSIDRFFKYISFFLHCPNTDEICEPLTEFMKDSFAFFKVISDCYKIPPEEEFENDRTALQIEMFGFLLNANRPELFHQMINDLFLHFIERKDYTQAALSIELLANTYAWNPNDLLPPIPYPSLPEQSSFERKEYLYKEAAKNFRKGSKLEKALSIHKDLITAYDQINYDLGGLAYVHGQIAELYTDLQIVDRIVPTYFKVSFMGFGFPNNIRNKTFIFEGLPFEHISSMHNRLLRVYHGSSIVQSQEKANDLLMKSPLGKFIYIQTVEPRLQISDEYTISDKNSSLNNKIRMYIENRELRTFTNSRRLPGGTNVTDIWTEEYTYSTVSTFPTIMNRSEVHQISVRKMSPLENATRTLQLKIQDLNGLENMCHKILKENGDFSNVFSELSRDISGTIDAPVNGGILQYREFLKDGNGYKLDKNSLNILLRSFDELALVLSRCLLLHIRMLPSDDLIESHKMLVQMFSQNFEGEIIKNDIDLDILLVNPVSTSITAISSTASIVGLNSSNVMNGSGTGSNMGNHGRLSKVNSSDSLQDLLSATNSLYR</sequence>
<dbReference type="GO" id="GO:0031267">
    <property type="term" value="F:small GTPase binding"/>
    <property type="evidence" value="ECO:0007669"/>
    <property type="project" value="TreeGrafter"/>
</dbReference>
<gene>
    <name evidence="3" type="primary">TBLA0F03330</name>
    <name evidence="3" type="ORF">TBLA_0F03330</name>
</gene>
<dbReference type="InterPro" id="IPR043161">
    <property type="entry name" value="DOCK_C_lobe_A"/>
</dbReference>
<evidence type="ECO:0000256" key="1">
    <source>
        <dbReference type="PROSITE-ProRule" id="PRU00984"/>
    </source>
</evidence>
<dbReference type="Pfam" id="PF16172">
    <property type="entry name" value="DOCK_N"/>
    <property type="match status" value="1"/>
</dbReference>
<dbReference type="FunCoup" id="I2H669">
    <property type="interactions" value="26"/>
</dbReference>
<dbReference type="OMA" id="KPIFFDP"/>
<dbReference type="InterPro" id="IPR027357">
    <property type="entry name" value="DOCKER_dom"/>
</dbReference>
<dbReference type="GeneID" id="14496980"/>
<dbReference type="InterPro" id="IPR032376">
    <property type="entry name" value="DOCK_N"/>
</dbReference>
<dbReference type="EMBL" id="HE806321">
    <property type="protein sequence ID" value="CCH61871.1"/>
    <property type="molecule type" value="Genomic_DNA"/>
</dbReference>
<name>I2H669_HENB6</name>
<dbReference type="Proteomes" id="UP000002866">
    <property type="component" value="Chromosome 6"/>
</dbReference>
<organism evidence="3 4">
    <name type="scientific">Henningerozyma blattae (strain ATCC 34711 / CBS 6284 / DSM 70876 / NBRC 10599 / NRRL Y-10934 / UCD 77-7)</name>
    <name type="common">Yeast</name>
    <name type="synonym">Tetrapisispora blattae</name>
    <dbReference type="NCBI Taxonomy" id="1071380"/>
    <lineage>
        <taxon>Eukaryota</taxon>
        <taxon>Fungi</taxon>
        <taxon>Dikarya</taxon>
        <taxon>Ascomycota</taxon>
        <taxon>Saccharomycotina</taxon>
        <taxon>Saccharomycetes</taxon>
        <taxon>Saccharomycetales</taxon>
        <taxon>Saccharomycetaceae</taxon>
        <taxon>Henningerozyma</taxon>
    </lineage>
</organism>
<dbReference type="CDD" id="cd11684">
    <property type="entry name" value="DHR2_DOCK"/>
    <property type="match status" value="1"/>
</dbReference>
<evidence type="ECO:0000313" key="3">
    <source>
        <dbReference type="EMBL" id="CCH61871.1"/>
    </source>
</evidence>
<dbReference type="RefSeq" id="XP_004181390.1">
    <property type="nucleotide sequence ID" value="XM_004181342.1"/>
</dbReference>
<dbReference type="Pfam" id="PF25338">
    <property type="entry name" value="C2_DCK_4th"/>
    <property type="match status" value="1"/>
</dbReference>
<reference evidence="3 4" key="1">
    <citation type="journal article" date="2011" name="Proc. Natl. Acad. Sci. U.S.A.">
        <title>Evolutionary erosion of yeast sex chromosomes by mating-type switching accidents.</title>
        <authorList>
            <person name="Gordon J.L."/>
            <person name="Armisen D."/>
            <person name="Proux-Wera E."/>
            <person name="Oheigeartaigh S.S."/>
            <person name="Byrne K.P."/>
            <person name="Wolfe K.H."/>
        </authorList>
    </citation>
    <scope>NUCLEOTIDE SEQUENCE [LARGE SCALE GENOMIC DNA]</scope>
    <source>
        <strain evidence="4">ATCC 34711 / CBS 6284 / DSM 70876 / NBRC 10599 / NRRL Y-10934 / UCD 77-7</strain>
    </source>
</reference>
<dbReference type="eggNOG" id="KOG1998">
    <property type="taxonomic scope" value="Eukaryota"/>
</dbReference>
<dbReference type="GO" id="GO:0005085">
    <property type="term" value="F:guanyl-nucleotide exchange factor activity"/>
    <property type="evidence" value="ECO:0007669"/>
    <property type="project" value="InterPro"/>
</dbReference>
<dbReference type="Gene3D" id="1.25.40.410">
    <property type="match status" value="1"/>
</dbReference>
<proteinExistence type="inferred from homology"/>
<evidence type="ECO:0000259" key="2">
    <source>
        <dbReference type="PROSITE" id="PS51651"/>
    </source>
</evidence>
<keyword evidence="4" id="KW-1185">Reference proteome</keyword>
<dbReference type="PROSITE" id="PS51651">
    <property type="entry name" value="DOCKER"/>
    <property type="match status" value="1"/>
</dbReference>
<dbReference type="InterPro" id="IPR026791">
    <property type="entry name" value="DOCK"/>
</dbReference>
<dbReference type="PANTHER" id="PTHR45653">
    <property type="entry name" value="DEDICATOR OF CYTOKINESIS"/>
    <property type="match status" value="1"/>
</dbReference>
<dbReference type="KEGG" id="tbl:TBLA_0F03330"/>
<dbReference type="OrthoDB" id="18896at2759"/>
<accession>I2H669</accession>
<dbReference type="GO" id="GO:0005739">
    <property type="term" value="C:mitochondrion"/>
    <property type="evidence" value="ECO:0007669"/>
    <property type="project" value="EnsemblFungi"/>
</dbReference>
<dbReference type="Gene3D" id="1.20.58.740">
    <property type="match status" value="1"/>
</dbReference>
<dbReference type="PANTHER" id="PTHR45653:SF10">
    <property type="entry name" value="MYOBLAST CITY, ISOFORM B"/>
    <property type="match status" value="1"/>
</dbReference>
<dbReference type="Pfam" id="PF20421">
    <property type="entry name" value="DHR-2_Lobe_C"/>
    <property type="match status" value="1"/>
</dbReference>
<dbReference type="InterPro" id="IPR043162">
    <property type="entry name" value="DOCK_C_lobe_C"/>
</dbReference>
<dbReference type="STRING" id="1071380.I2H669"/>
<dbReference type="GO" id="GO:0000422">
    <property type="term" value="P:autophagy of mitochondrion"/>
    <property type="evidence" value="ECO:0007669"/>
    <property type="project" value="EnsemblFungi"/>
</dbReference>
<dbReference type="InParanoid" id="I2H669"/>
<dbReference type="GO" id="GO:0005886">
    <property type="term" value="C:plasma membrane"/>
    <property type="evidence" value="ECO:0007669"/>
    <property type="project" value="EnsemblFungi"/>
</dbReference>
<comment type="similarity">
    <text evidence="1">Belongs to the DOCK family.</text>
</comment>
<evidence type="ECO:0000313" key="4">
    <source>
        <dbReference type="Proteomes" id="UP000002866"/>
    </source>
</evidence>
<dbReference type="HOGENOM" id="CLU_238900_0_0_1"/>
<protein>
    <recommendedName>
        <fullName evidence="2">DOCKER domain-containing protein</fullName>
    </recommendedName>
</protein>